<proteinExistence type="predicted"/>
<protein>
    <recommendedName>
        <fullName evidence="3">TraD/TraG TraM recognition site domain-containing protein</fullName>
    </recommendedName>
</protein>
<gene>
    <name evidence="1" type="ORF">A2751_00625</name>
</gene>
<dbReference type="PANTHER" id="PTHR30121:SF11">
    <property type="entry name" value="AAA+ ATPASE DOMAIN-CONTAINING PROTEIN"/>
    <property type="match status" value="1"/>
</dbReference>
<dbReference type="InterPro" id="IPR027417">
    <property type="entry name" value="P-loop_NTPase"/>
</dbReference>
<accession>A0A1F5NMP3</accession>
<evidence type="ECO:0000313" key="2">
    <source>
        <dbReference type="Proteomes" id="UP000176864"/>
    </source>
</evidence>
<dbReference type="STRING" id="1817824.A2751_00625"/>
<evidence type="ECO:0000313" key="1">
    <source>
        <dbReference type="EMBL" id="OGE78957.1"/>
    </source>
</evidence>
<dbReference type="AlphaFoldDB" id="A0A1F5NMP3"/>
<dbReference type="SUPFAM" id="SSF52540">
    <property type="entry name" value="P-loop containing nucleoside triphosphate hydrolases"/>
    <property type="match status" value="1"/>
</dbReference>
<dbReference type="Proteomes" id="UP000176864">
    <property type="component" value="Unassembled WGS sequence"/>
</dbReference>
<dbReference type="InterPro" id="IPR051162">
    <property type="entry name" value="T4SS_component"/>
</dbReference>
<reference evidence="1 2" key="1">
    <citation type="journal article" date="2016" name="Nat. Commun.">
        <title>Thousands of microbial genomes shed light on interconnected biogeochemical processes in an aquifer system.</title>
        <authorList>
            <person name="Anantharaman K."/>
            <person name="Brown C.T."/>
            <person name="Hug L.A."/>
            <person name="Sharon I."/>
            <person name="Castelle C.J."/>
            <person name="Probst A.J."/>
            <person name="Thomas B.C."/>
            <person name="Singh A."/>
            <person name="Wilkins M.J."/>
            <person name="Karaoz U."/>
            <person name="Brodie E.L."/>
            <person name="Williams K.H."/>
            <person name="Hubbard S.S."/>
            <person name="Banfield J.F."/>
        </authorList>
    </citation>
    <scope>NUCLEOTIDE SEQUENCE [LARGE SCALE GENOMIC DNA]</scope>
</reference>
<dbReference type="PANTHER" id="PTHR30121">
    <property type="entry name" value="UNCHARACTERIZED PROTEIN YJGR-RELATED"/>
    <property type="match status" value="1"/>
</dbReference>
<evidence type="ECO:0008006" key="3">
    <source>
        <dbReference type="Google" id="ProtNLM"/>
    </source>
</evidence>
<dbReference type="EMBL" id="MFEK01000010">
    <property type="protein sequence ID" value="OGE78957.1"/>
    <property type="molecule type" value="Genomic_DNA"/>
</dbReference>
<name>A0A1F5NMP3_9BACT</name>
<dbReference type="CDD" id="cd01127">
    <property type="entry name" value="TrwB_TraG_TraD_VirD4"/>
    <property type="match status" value="1"/>
</dbReference>
<sequence length="425" mass="48462">MENIIIGKNEYRGKTTQIPYQAADRFRHMYMVGKTGVGKSTVFQNMALQDIINNNGICFIDPHGESIDWLLARIPKNRLEDVILFDPSDTEHPLGLNLLEAKDPREQDFLVAECIEIFYQLFDPERTGMIGPQFEHWLRNAAMTVMAGPEGGSIIEISKLFMDRRFELSKRKYLKEPMVLEFWTKQMARTSDFHKSEMLNYFVSKFGHFMNNTIMRNILGQHHSSFNFEQVLAHDKILLVNLSKGKIGDLNARMLGMIVIAKLEAAILKRAFLEPGKRLPFYLYVDEFQNLITDSFLSMLSESRKYALGIHLTNQYFAQLPQKLQDAIIGNVGTILGFEVGVDDAERLAREFEPFSKESFLNLPRFNFLIKLMIGGKTSRAFSGVSLPPLSSAVPAQAGKITTLCSLAYGSPKPLVEEQIKRYLR</sequence>
<dbReference type="Gene3D" id="3.40.50.300">
    <property type="entry name" value="P-loop containing nucleotide triphosphate hydrolases"/>
    <property type="match status" value="2"/>
</dbReference>
<organism evidence="1 2">
    <name type="scientific">Candidatus Doudnabacteria bacterium RIFCSPHIGHO2_01_FULL_46_14</name>
    <dbReference type="NCBI Taxonomy" id="1817824"/>
    <lineage>
        <taxon>Bacteria</taxon>
        <taxon>Candidatus Doudnaibacteriota</taxon>
    </lineage>
</organism>
<comment type="caution">
    <text evidence="1">The sequence shown here is derived from an EMBL/GenBank/DDBJ whole genome shotgun (WGS) entry which is preliminary data.</text>
</comment>